<evidence type="ECO:0000313" key="2">
    <source>
        <dbReference type="EMBL" id="WIT11551.1"/>
    </source>
</evidence>
<dbReference type="AlphaFoldDB" id="A0AA95NII9"/>
<proteinExistence type="predicted"/>
<dbReference type="SUPFAM" id="SSF53850">
    <property type="entry name" value="Periplasmic binding protein-like II"/>
    <property type="match status" value="1"/>
</dbReference>
<accession>A0AA95NII9</accession>
<organism evidence="2 3">
    <name type="scientific">Paucibacter sediminis</name>
    <dbReference type="NCBI Taxonomy" id="3019553"/>
    <lineage>
        <taxon>Bacteria</taxon>
        <taxon>Pseudomonadati</taxon>
        <taxon>Pseudomonadota</taxon>
        <taxon>Betaproteobacteria</taxon>
        <taxon>Burkholderiales</taxon>
        <taxon>Sphaerotilaceae</taxon>
        <taxon>Roseateles</taxon>
    </lineage>
</organism>
<keyword evidence="1" id="KW-0732">Signal</keyword>
<reference evidence="2" key="1">
    <citation type="submission" date="2023-01" db="EMBL/GenBank/DDBJ databases">
        <title>Whole genome sequence of Paucibacter sp. S2-9 isolated from pond sediment.</title>
        <authorList>
            <person name="Jung J.Y."/>
        </authorList>
    </citation>
    <scope>NUCLEOTIDE SEQUENCE</scope>
    <source>
        <strain evidence="2">S2-9</strain>
    </source>
</reference>
<feature type="signal peptide" evidence="1">
    <location>
        <begin position="1"/>
        <end position="27"/>
    </location>
</feature>
<feature type="chain" id="PRO_5041633851" description="Solute-binding protein family 3/N-terminal domain-containing protein" evidence="1">
    <location>
        <begin position="28"/>
        <end position="303"/>
    </location>
</feature>
<evidence type="ECO:0000313" key="3">
    <source>
        <dbReference type="Proteomes" id="UP001177769"/>
    </source>
</evidence>
<sequence>MDNGRVPMPSRRLALAVPLLLTFRASAQDAGAEATMTWLAADVSMGAGNPGQERTVVGPLFEHLSSSWGGAARHRLVIANAKRSWGMLRAGENACHLMALHTPEREAMAYFVDTHLVPPLQLIVRAATLPRLPRNAAGEVDIWRLLRRTELQGAVVEGRSYGPALDQLLAQRAGSSQPKSYTPADFGHRLLEMMLLGRVDYIIDYDFALQQRKAMMPALQDLTPVPLMGHDEMLVSGIACPRTPWGARVVRRLAALLATPAGVQALKASFDLELSPQARARYGARIAAYYEQLPEALRRRAID</sequence>
<dbReference type="RefSeq" id="WP_285232633.1">
    <property type="nucleotide sequence ID" value="NZ_CP116346.1"/>
</dbReference>
<dbReference type="Proteomes" id="UP001177769">
    <property type="component" value="Chromosome"/>
</dbReference>
<gene>
    <name evidence="2" type="ORF">PFX98_22095</name>
</gene>
<protein>
    <recommendedName>
        <fullName evidence="4">Solute-binding protein family 3/N-terminal domain-containing protein</fullName>
    </recommendedName>
</protein>
<name>A0AA95NII9_9BURK</name>
<evidence type="ECO:0008006" key="4">
    <source>
        <dbReference type="Google" id="ProtNLM"/>
    </source>
</evidence>
<keyword evidence="3" id="KW-1185">Reference proteome</keyword>
<dbReference type="KEGG" id="pais:PFX98_22095"/>
<evidence type="ECO:0000256" key="1">
    <source>
        <dbReference type="SAM" id="SignalP"/>
    </source>
</evidence>
<dbReference type="EMBL" id="CP116346">
    <property type="protein sequence ID" value="WIT11551.1"/>
    <property type="molecule type" value="Genomic_DNA"/>
</dbReference>